<evidence type="ECO:0000313" key="4">
    <source>
        <dbReference type="Proteomes" id="UP000618952"/>
    </source>
</evidence>
<name>A0ABR7QRF6_9FLAO</name>
<dbReference type="EMBL" id="JACLHY010000022">
    <property type="protein sequence ID" value="MBC8769776.1"/>
    <property type="molecule type" value="Genomic_DNA"/>
</dbReference>
<dbReference type="Proteomes" id="UP000618952">
    <property type="component" value="Unassembled WGS sequence"/>
</dbReference>
<gene>
    <name evidence="3" type="ORF">H4O18_17385</name>
</gene>
<evidence type="ECO:0000259" key="2">
    <source>
        <dbReference type="Pfam" id="PF09537"/>
    </source>
</evidence>
<dbReference type="Gene3D" id="1.20.1260.10">
    <property type="match status" value="1"/>
</dbReference>
<dbReference type="NCBIfam" id="TIGR02284">
    <property type="entry name" value="PA2169 family four-helix-bundle protein"/>
    <property type="match status" value="1"/>
</dbReference>
<evidence type="ECO:0000256" key="1">
    <source>
        <dbReference type="SAM" id="Coils"/>
    </source>
</evidence>
<feature type="coiled-coil region" evidence="1">
    <location>
        <begin position="5"/>
        <end position="32"/>
    </location>
</feature>
<dbReference type="PIRSF" id="PIRSF029477">
    <property type="entry name" value="UCP029477"/>
    <property type="match status" value="1"/>
</dbReference>
<dbReference type="InterPro" id="IPR016920">
    <property type="entry name" value="UCP029477"/>
</dbReference>
<dbReference type="Pfam" id="PF09537">
    <property type="entry name" value="DUF2383"/>
    <property type="match status" value="1"/>
</dbReference>
<keyword evidence="1" id="KW-0175">Coiled coil</keyword>
<dbReference type="RefSeq" id="WP_187586949.1">
    <property type="nucleotide sequence ID" value="NZ_JACLHY010000022.1"/>
</dbReference>
<keyword evidence="4" id="KW-1185">Reference proteome</keyword>
<evidence type="ECO:0000313" key="3">
    <source>
        <dbReference type="EMBL" id="MBC8769776.1"/>
    </source>
</evidence>
<dbReference type="InterPro" id="IPR009078">
    <property type="entry name" value="Ferritin-like_SF"/>
</dbReference>
<feature type="domain" description="DUF2383" evidence="2">
    <location>
        <begin position="9"/>
        <end position="117"/>
    </location>
</feature>
<dbReference type="InterPro" id="IPR012347">
    <property type="entry name" value="Ferritin-like"/>
</dbReference>
<accession>A0ABR7QRF6</accession>
<comment type="caution">
    <text evidence="3">The sequence shown here is derived from an EMBL/GenBank/DDBJ whole genome shotgun (WGS) entry which is preliminary data.</text>
</comment>
<dbReference type="SUPFAM" id="SSF47240">
    <property type="entry name" value="Ferritin-like"/>
    <property type="match status" value="1"/>
</dbReference>
<dbReference type="InterPro" id="IPR019052">
    <property type="entry name" value="DUF2383"/>
</dbReference>
<sequence length="150" mass="17392">METKNRKLVDQLEEILEKNRDAEKGYRKAAENAESHGLKAFFDRKSNQRKQFNESLKRELVANYDEIDDDGSFTGTMHRAWMDVKAFFSGDNDESMLEEAIRGDKAAVEEYEEVLKEELLPMSVGTIIREQLMKIKADLNQIKSLEDLKD</sequence>
<dbReference type="InterPro" id="IPR011971">
    <property type="entry name" value="CHP02284"/>
</dbReference>
<proteinExistence type="predicted"/>
<protein>
    <submittedName>
        <fullName evidence="3">PA2169 family four-helix-bundle protein</fullName>
    </submittedName>
</protein>
<reference evidence="3 4" key="1">
    <citation type="submission" date="2020-08" db="EMBL/GenBank/DDBJ databases">
        <title>Arenibacter gaetbuli sp. nov., isolated from a sand dune.</title>
        <authorList>
            <person name="Park S."/>
            <person name="Yoon J.-H."/>
        </authorList>
    </citation>
    <scope>NUCLEOTIDE SEQUENCE [LARGE SCALE GENOMIC DNA]</scope>
    <source>
        <strain evidence="3 4">BSSL-BM3</strain>
    </source>
</reference>
<organism evidence="3 4">
    <name type="scientific">Arenibacter arenosicollis</name>
    <dbReference type="NCBI Taxonomy" id="2762274"/>
    <lineage>
        <taxon>Bacteria</taxon>
        <taxon>Pseudomonadati</taxon>
        <taxon>Bacteroidota</taxon>
        <taxon>Flavobacteriia</taxon>
        <taxon>Flavobacteriales</taxon>
        <taxon>Flavobacteriaceae</taxon>
        <taxon>Arenibacter</taxon>
    </lineage>
</organism>